<dbReference type="InterPro" id="IPR014017">
    <property type="entry name" value="DNA_helicase_UvrD-like_C"/>
</dbReference>
<dbReference type="GO" id="GO:0005524">
    <property type="term" value="F:ATP binding"/>
    <property type="evidence" value="ECO:0007669"/>
    <property type="project" value="UniProtKB-UniRule"/>
</dbReference>
<keyword evidence="4 9" id="KW-0067">ATP-binding</keyword>
<dbReference type="GO" id="GO:0000725">
    <property type="term" value="P:recombinational repair"/>
    <property type="evidence" value="ECO:0007669"/>
    <property type="project" value="TreeGrafter"/>
</dbReference>
<dbReference type="AlphaFoldDB" id="A0A4P6PXX5"/>
<dbReference type="Gene3D" id="3.40.50.300">
    <property type="entry name" value="P-loop containing nucleotide triphosphate hydrolases"/>
    <property type="match status" value="2"/>
</dbReference>
<feature type="region of interest" description="Disordered" evidence="10">
    <location>
        <begin position="119"/>
        <end position="228"/>
    </location>
</feature>
<dbReference type="PANTHER" id="PTHR11070">
    <property type="entry name" value="UVRD / RECB / PCRA DNA HELICASE FAMILY MEMBER"/>
    <property type="match status" value="1"/>
</dbReference>
<dbReference type="RefSeq" id="WP_242677249.1">
    <property type="nucleotide sequence ID" value="NZ_CP036455.1"/>
</dbReference>
<evidence type="ECO:0000256" key="4">
    <source>
        <dbReference type="ARBA" id="ARBA00022840"/>
    </source>
</evidence>
<evidence type="ECO:0000256" key="2">
    <source>
        <dbReference type="ARBA" id="ARBA00022801"/>
    </source>
</evidence>
<comment type="catalytic activity">
    <reaction evidence="6">
        <text>Couples ATP hydrolysis with the unwinding of duplex DNA by translocating in the 3'-5' direction.</text>
        <dbReference type="EC" id="5.6.2.4"/>
    </reaction>
</comment>
<name>A0A4P6PXX5_9ACTN</name>
<proteinExistence type="predicted"/>
<dbReference type="Pfam" id="PF00580">
    <property type="entry name" value="UvrD-helicase"/>
    <property type="match status" value="1"/>
</dbReference>
<dbReference type="EC" id="5.6.2.4" evidence="7"/>
<evidence type="ECO:0000256" key="9">
    <source>
        <dbReference type="PROSITE-ProRule" id="PRU00560"/>
    </source>
</evidence>
<accession>A0A4P6PXX5</accession>
<dbReference type="Pfam" id="PF13361">
    <property type="entry name" value="UvrD_C"/>
    <property type="match status" value="1"/>
</dbReference>
<keyword evidence="3 9" id="KW-0347">Helicase</keyword>
<dbReference type="GO" id="GO:0005829">
    <property type="term" value="C:cytosol"/>
    <property type="evidence" value="ECO:0007669"/>
    <property type="project" value="TreeGrafter"/>
</dbReference>
<reference evidence="12 13" key="1">
    <citation type="submission" date="2019-02" db="EMBL/GenBank/DDBJ databases">
        <authorList>
            <person name="Khodamoradi S."/>
            <person name="Hahnke R.L."/>
            <person name="Kaempfer P."/>
            <person name="Schumann P."/>
            <person name="Rohde M."/>
            <person name="Steinert M."/>
            <person name="Luzhetskyy A."/>
            <person name="Wink J."/>
            <person name="Ruckert C."/>
        </authorList>
    </citation>
    <scope>NUCLEOTIDE SEQUENCE [LARGE SCALE GENOMIC DNA]</scope>
    <source>
        <strain evidence="12 13">M2</strain>
    </source>
</reference>
<feature type="compositionally biased region" description="Low complexity" evidence="10">
    <location>
        <begin position="132"/>
        <end position="142"/>
    </location>
</feature>
<evidence type="ECO:0000256" key="7">
    <source>
        <dbReference type="ARBA" id="ARBA00034808"/>
    </source>
</evidence>
<feature type="compositionally biased region" description="Low complexity" evidence="10">
    <location>
        <begin position="173"/>
        <end position="210"/>
    </location>
</feature>
<keyword evidence="13" id="KW-1185">Reference proteome</keyword>
<dbReference type="GO" id="GO:0003677">
    <property type="term" value="F:DNA binding"/>
    <property type="evidence" value="ECO:0007669"/>
    <property type="project" value="InterPro"/>
</dbReference>
<evidence type="ECO:0000256" key="5">
    <source>
        <dbReference type="ARBA" id="ARBA00023235"/>
    </source>
</evidence>
<keyword evidence="2 9" id="KW-0378">Hydrolase</keyword>
<dbReference type="InterPro" id="IPR014016">
    <property type="entry name" value="UvrD-like_ATP-bd"/>
</dbReference>
<dbReference type="GO" id="GO:0016887">
    <property type="term" value="F:ATP hydrolysis activity"/>
    <property type="evidence" value="ECO:0007669"/>
    <property type="project" value="RHEA"/>
</dbReference>
<dbReference type="KEGG" id="strr:EKD16_05975"/>
<dbReference type="InterPro" id="IPR027417">
    <property type="entry name" value="P-loop_NTPase"/>
</dbReference>
<gene>
    <name evidence="12" type="primary">uvrD3</name>
    <name evidence="12" type="ORF">EKD16_05975</name>
</gene>
<evidence type="ECO:0000313" key="13">
    <source>
        <dbReference type="Proteomes" id="UP000292235"/>
    </source>
</evidence>
<dbReference type="SUPFAM" id="SSF52540">
    <property type="entry name" value="P-loop containing nucleoside triphosphate hydrolases"/>
    <property type="match status" value="1"/>
</dbReference>
<feature type="domain" description="UvrD-like helicase ATP-binding" evidence="11">
    <location>
        <begin position="342"/>
        <end position="618"/>
    </location>
</feature>
<dbReference type="GO" id="GO:0043138">
    <property type="term" value="F:3'-5' DNA helicase activity"/>
    <property type="evidence" value="ECO:0007669"/>
    <property type="project" value="UniProtKB-EC"/>
</dbReference>
<organism evidence="12 13">
    <name type="scientific">Streptomonospora litoralis</name>
    <dbReference type="NCBI Taxonomy" id="2498135"/>
    <lineage>
        <taxon>Bacteria</taxon>
        <taxon>Bacillati</taxon>
        <taxon>Actinomycetota</taxon>
        <taxon>Actinomycetes</taxon>
        <taxon>Streptosporangiales</taxon>
        <taxon>Nocardiopsidaceae</taxon>
        <taxon>Streptomonospora</taxon>
    </lineage>
</organism>
<comment type="catalytic activity">
    <reaction evidence="8">
        <text>ATP + H2O = ADP + phosphate + H(+)</text>
        <dbReference type="Rhea" id="RHEA:13065"/>
        <dbReference type="ChEBI" id="CHEBI:15377"/>
        <dbReference type="ChEBI" id="CHEBI:15378"/>
        <dbReference type="ChEBI" id="CHEBI:30616"/>
        <dbReference type="ChEBI" id="CHEBI:43474"/>
        <dbReference type="ChEBI" id="CHEBI:456216"/>
        <dbReference type="EC" id="5.6.2.4"/>
    </reaction>
</comment>
<evidence type="ECO:0000256" key="8">
    <source>
        <dbReference type="ARBA" id="ARBA00048988"/>
    </source>
</evidence>
<dbReference type="InterPro" id="IPR000212">
    <property type="entry name" value="DNA_helicase_UvrD/REP"/>
</dbReference>
<dbReference type="PROSITE" id="PS51198">
    <property type="entry name" value="UVRD_HELICASE_ATP_BIND"/>
    <property type="match status" value="1"/>
</dbReference>
<evidence type="ECO:0000256" key="6">
    <source>
        <dbReference type="ARBA" id="ARBA00034617"/>
    </source>
</evidence>
<evidence type="ECO:0000256" key="3">
    <source>
        <dbReference type="ARBA" id="ARBA00022806"/>
    </source>
</evidence>
<evidence type="ECO:0000259" key="11">
    <source>
        <dbReference type="PROSITE" id="PS51198"/>
    </source>
</evidence>
<protein>
    <recommendedName>
        <fullName evidence="7">DNA 3'-5' helicase</fullName>
        <ecNumber evidence="7">5.6.2.4</ecNumber>
    </recommendedName>
</protein>
<keyword evidence="5" id="KW-0413">Isomerase</keyword>
<dbReference type="Proteomes" id="UP000292235">
    <property type="component" value="Chromosome"/>
</dbReference>
<dbReference type="EMBL" id="CP036455">
    <property type="protein sequence ID" value="QBI52995.1"/>
    <property type="molecule type" value="Genomic_DNA"/>
</dbReference>
<dbReference type="PANTHER" id="PTHR11070:SF45">
    <property type="entry name" value="DNA 3'-5' HELICASE"/>
    <property type="match status" value="1"/>
</dbReference>
<feature type="binding site" evidence="9">
    <location>
        <begin position="363"/>
        <end position="370"/>
    </location>
    <ligand>
        <name>ATP</name>
        <dbReference type="ChEBI" id="CHEBI:30616"/>
    </ligand>
</feature>
<sequence>MPQLAIDATCLPQYDKLDKPTRERLLAVTRKFRELSLDALLAHPDLRIRSLPAGQDPRIRTFRISDSWTGVMLAPESGETFLLVHLLPRDSAEAWAGDQRHDVNPVMGTLERRDATALGQGPDRAAEPGTPPAAAAAAPASGESGGAPGHLAPSAAEPAEDADETPGQLLDLPTAAPAPREPAPSFAAAPAGRSATAPAADPAAAGTAAPHPQTDGPGDAHPAPTPELLFDRVGDRDLERLGIDPEIRDFCRTVTTARELHSWAPALPQDQFEVLRALAEGHSVQRVRDEVVVPRRPAVGAVARDDYDTAIRHTRERVIVVNDNQEIEDVLAGEFNAWRIYLHPMQRELAYRPRFNGPAKVSGGPGTGKTVVALHRVKYLAEHLPLDGRVLLTSFTNALVESLKRNLALLLPPELVEDVDVVTTDKLALDVVKEVHPDIALRTDTQGFFANYARQHRLPWPVDFLFSEYRHVVTARGITTLEGYLDPDARAGRTTPLNADQRREVWHAISSVRAMMRTSRRLPAEDLHAEAARILGERSELPYTNVVVDEAQDLHPAQWRTLRAVVRRGPDDLFIAGDNRQRIYDNAVSFRQLGIEIVGRSFPLRVNYRTTEQILRWADGILRGRPVTELGDSSATEPGGAMRCVLSGPEPELYGAHDEPAELDALAERVRAWLGDRIAPADICVTARTNRLRDSIAAHLRARSLPASIFKPKEHSITDTAHGVRVTTMHGVKGLEFRAIAVFGATAEALPQLDRVTSAELDENQHQADLDAQRSLLYVACTRARERLYVSWHGTPSPFLPL</sequence>
<evidence type="ECO:0000256" key="10">
    <source>
        <dbReference type="SAM" id="MobiDB-lite"/>
    </source>
</evidence>
<evidence type="ECO:0000256" key="1">
    <source>
        <dbReference type="ARBA" id="ARBA00022741"/>
    </source>
</evidence>
<evidence type="ECO:0000313" key="12">
    <source>
        <dbReference type="EMBL" id="QBI52995.1"/>
    </source>
</evidence>
<keyword evidence="1 9" id="KW-0547">Nucleotide-binding</keyword>